<sequence>MLSLALNYPTIEFNTNACGELHTGDAPQGILAAVPFQDGPGYVLPYLTTINDRFYVLGNLEVAFSDEKFWGRDAEDLPDEELVMSECTQAVLAMRERASGSMIVFPVDFDPMPARCVISVAIPVQDGQTQREIKDQLSLVFSGYEQLDDRLMKLVRARSH</sequence>
<gene>
    <name evidence="1" type="ORF">EHF44_00940</name>
</gene>
<geneLocation type="plasmid" evidence="1">
    <name>unnamed1</name>
</geneLocation>
<dbReference type="Proteomes" id="UP000270411">
    <property type="component" value="Plasmid unnamed1"/>
</dbReference>
<dbReference type="RefSeq" id="WP_017512762.1">
    <property type="nucleotide sequence ID" value="NZ_CP033968.1"/>
</dbReference>
<protein>
    <submittedName>
        <fullName evidence="1">Uncharacterized protein</fullName>
    </submittedName>
</protein>
<dbReference type="KEGG" id="cpau:EHF44_00940"/>
<dbReference type="EMBL" id="CP033968">
    <property type="protein sequence ID" value="AZG12078.1"/>
    <property type="molecule type" value="Genomic_DNA"/>
</dbReference>
<name>A0A3G8GV01_9BURK</name>
<keyword evidence="1" id="KW-0614">Plasmid</keyword>
<organism evidence="1 2">
    <name type="scientific">Cupriavidus pauculus</name>
    <dbReference type="NCBI Taxonomy" id="82633"/>
    <lineage>
        <taxon>Bacteria</taxon>
        <taxon>Pseudomonadati</taxon>
        <taxon>Pseudomonadota</taxon>
        <taxon>Betaproteobacteria</taxon>
        <taxon>Burkholderiales</taxon>
        <taxon>Burkholderiaceae</taxon>
        <taxon>Cupriavidus</taxon>
    </lineage>
</organism>
<evidence type="ECO:0000313" key="2">
    <source>
        <dbReference type="Proteomes" id="UP000270411"/>
    </source>
</evidence>
<accession>A0A3G8GV01</accession>
<dbReference type="AlphaFoldDB" id="A0A3G8GV01"/>
<evidence type="ECO:0000313" key="1">
    <source>
        <dbReference type="EMBL" id="AZG12078.1"/>
    </source>
</evidence>
<dbReference type="OrthoDB" id="8962180at2"/>
<reference evidence="2" key="1">
    <citation type="submission" date="2018-11" db="EMBL/GenBank/DDBJ databases">
        <title>FDA dAtabase for Regulatory Grade micrObial Sequences (FDA-ARGOS): Supporting development and validation of Infectious Disease Dx tests.</title>
        <authorList>
            <person name="Goldberg B."/>
            <person name="Campos J."/>
            <person name="Tallon L."/>
            <person name="Sadzewicz L."/>
            <person name="Zhao X."/>
            <person name="Vavikolanu K."/>
            <person name="Mehta A."/>
            <person name="Aluvathingal J."/>
            <person name="Nadendla S."/>
            <person name="Geyer C."/>
            <person name="Nandy P."/>
            <person name="Yan Y."/>
            <person name="Sichtig H."/>
        </authorList>
    </citation>
    <scope>NUCLEOTIDE SEQUENCE [LARGE SCALE GENOMIC DNA]</scope>
    <source>
        <strain evidence="2">FDAARGOS_614</strain>
        <plasmid evidence="2">unnamed1</plasmid>
    </source>
</reference>
<proteinExistence type="predicted"/>